<organism evidence="1 2">
    <name type="scientific">Candidatus Acidiferrum panamense</name>
    <dbReference type="NCBI Taxonomy" id="2741543"/>
    <lineage>
        <taxon>Bacteria</taxon>
        <taxon>Pseudomonadati</taxon>
        <taxon>Acidobacteriota</taxon>
        <taxon>Terriglobia</taxon>
        <taxon>Candidatus Acidiferrales</taxon>
        <taxon>Candidatus Acidiferrum</taxon>
    </lineage>
</organism>
<gene>
    <name evidence="1" type="ORF">HRJ53_26790</name>
</gene>
<comment type="caution">
    <text evidence="1">The sequence shown here is derived from an EMBL/GenBank/DDBJ whole genome shotgun (WGS) entry which is preliminary data.</text>
</comment>
<dbReference type="Proteomes" id="UP000567293">
    <property type="component" value="Unassembled WGS sequence"/>
</dbReference>
<evidence type="ECO:0000313" key="1">
    <source>
        <dbReference type="EMBL" id="MBA0088611.1"/>
    </source>
</evidence>
<accession>A0A7V8NWC6</accession>
<protein>
    <submittedName>
        <fullName evidence="1">Uncharacterized protein</fullName>
    </submittedName>
</protein>
<name>A0A7V8NWC6_9BACT</name>
<keyword evidence="2" id="KW-1185">Reference proteome</keyword>
<reference evidence="1" key="1">
    <citation type="submission" date="2020-06" db="EMBL/GenBank/DDBJ databases">
        <title>Legume-microbial interactions unlock mineral nutrients during tropical forest succession.</title>
        <authorList>
            <person name="Epihov D.Z."/>
        </authorList>
    </citation>
    <scope>NUCLEOTIDE SEQUENCE [LARGE SCALE GENOMIC DNA]</scope>
    <source>
        <strain evidence="1">Pan2503</strain>
    </source>
</reference>
<dbReference type="EMBL" id="JACDQQ010002593">
    <property type="protein sequence ID" value="MBA0088611.1"/>
    <property type="molecule type" value="Genomic_DNA"/>
</dbReference>
<dbReference type="InterPro" id="IPR015947">
    <property type="entry name" value="PUA-like_sf"/>
</dbReference>
<dbReference type="AlphaFoldDB" id="A0A7V8NWC6"/>
<proteinExistence type="predicted"/>
<sequence length="135" mass="15305">MDILTRGRRRFEIQSLNEEKAYLQAEVTFFDDDDLSPAPAEIRDQALSNYRALSQLGGTRESGEPNLEDPQLSFQLAQAVPDLNFLSMLLRQRSESKRLRELNQYLAQYIPRQQAIERLKALAVTNGHGGRPAGC</sequence>
<dbReference type="SUPFAM" id="SSF88697">
    <property type="entry name" value="PUA domain-like"/>
    <property type="match status" value="1"/>
</dbReference>
<evidence type="ECO:0000313" key="2">
    <source>
        <dbReference type="Proteomes" id="UP000567293"/>
    </source>
</evidence>